<dbReference type="GO" id="GO:0008758">
    <property type="term" value="F:UDP-2,3-diacylglucosamine hydrolase activity"/>
    <property type="evidence" value="ECO:0007669"/>
    <property type="project" value="TreeGrafter"/>
</dbReference>
<reference evidence="4 5" key="1">
    <citation type="journal article" date="2016" name="Genome Announc.">
        <title>Draft Genome Sequence of the Anaerobic Ammonium-Oxidizing Bacterium 'Candidatus Brocadia sp. 40'.</title>
        <authorList>
            <person name="Ali M."/>
            <person name="Haroon M.F."/>
            <person name="Narita Y."/>
            <person name="Zhang L."/>
            <person name="Rangel Shaw D."/>
            <person name="Okabe S."/>
            <person name="Saikaly P.E."/>
        </authorList>
    </citation>
    <scope>NUCLEOTIDE SEQUENCE [LARGE SCALE GENOMIC DNA]</scope>
    <source>
        <strain evidence="4 5">40</strain>
    </source>
</reference>
<dbReference type="PANTHER" id="PTHR31302:SF31">
    <property type="entry name" value="PHOSPHODIESTERASE YAEI"/>
    <property type="match status" value="1"/>
</dbReference>
<dbReference type="CDD" id="cd07385">
    <property type="entry name" value="MPP_YkuE_C"/>
    <property type="match status" value="1"/>
</dbReference>
<feature type="domain" description="Calcineurin-like phosphoesterase" evidence="3">
    <location>
        <begin position="52"/>
        <end position="214"/>
    </location>
</feature>
<dbReference type="EMBL" id="MJUW02000115">
    <property type="protein sequence ID" value="OQD44812.1"/>
    <property type="molecule type" value="Genomic_DNA"/>
</dbReference>
<dbReference type="GO" id="GO:0046872">
    <property type="term" value="F:metal ion binding"/>
    <property type="evidence" value="ECO:0007669"/>
    <property type="project" value="UniProtKB-KW"/>
</dbReference>
<gene>
    <name evidence="4" type="ORF">BIY37_11705</name>
</gene>
<dbReference type="AlphaFoldDB" id="A0A1V6LXE4"/>
<evidence type="ECO:0000256" key="2">
    <source>
        <dbReference type="ARBA" id="ARBA00022801"/>
    </source>
</evidence>
<comment type="caution">
    <text evidence="4">The sequence shown here is derived from an EMBL/GenBank/DDBJ whole genome shotgun (WGS) entry which is preliminary data.</text>
</comment>
<evidence type="ECO:0000313" key="4">
    <source>
        <dbReference type="EMBL" id="OQD44812.1"/>
    </source>
</evidence>
<accession>A0A1V6LXE4</accession>
<keyword evidence="5" id="KW-1185">Reference proteome</keyword>
<dbReference type="InterPro" id="IPR051158">
    <property type="entry name" value="Metallophosphoesterase_sf"/>
</dbReference>
<organism evidence="4 5">
    <name type="scientific">Candidatus Brocadia sapporoensis</name>
    <dbReference type="NCBI Taxonomy" id="392547"/>
    <lineage>
        <taxon>Bacteria</taxon>
        <taxon>Pseudomonadati</taxon>
        <taxon>Planctomycetota</taxon>
        <taxon>Candidatus Brocadiia</taxon>
        <taxon>Candidatus Brocadiales</taxon>
        <taxon>Candidatus Brocadiaceae</taxon>
        <taxon>Candidatus Brocadia</taxon>
    </lineage>
</organism>
<proteinExistence type="predicted"/>
<name>A0A1V6LXE4_9BACT</name>
<dbReference type="GO" id="GO:0009245">
    <property type="term" value="P:lipid A biosynthetic process"/>
    <property type="evidence" value="ECO:0007669"/>
    <property type="project" value="TreeGrafter"/>
</dbReference>
<evidence type="ECO:0000259" key="3">
    <source>
        <dbReference type="Pfam" id="PF00149"/>
    </source>
</evidence>
<dbReference type="GO" id="GO:0016020">
    <property type="term" value="C:membrane"/>
    <property type="evidence" value="ECO:0007669"/>
    <property type="project" value="GOC"/>
</dbReference>
<dbReference type="PANTHER" id="PTHR31302">
    <property type="entry name" value="TRANSMEMBRANE PROTEIN WITH METALLOPHOSPHOESTERASE DOMAIN-RELATED"/>
    <property type="match status" value="1"/>
</dbReference>
<sequence>MISRRMFMQGFLGSGIAVLSVGTYSRFLEPRWIELNRVTIKIDKLPQRFEGMTIAQMSDIHHCQYVPKEFIRRCVRKVNALFPDVIVLTGDYVYYQNDTTSTFLSPVANELAGLKAKEGVFAVLGNHDNKDNTFISLSKAGIRVLINEHVPLYRKSDYLFIAGVDDLWRGRMDLDRTLKGTDDKPKILLAHNPDTIEMMKNKDVDFVISGHTHGGQVNLPLYGPPVVPSKFGVRYTSGLFREGDIMMYVNKGIGLSGFPVRFCARPEITLFTLRRGRTEDVINQRVWC</sequence>
<keyword evidence="1" id="KW-0479">Metal-binding</keyword>
<dbReference type="InterPro" id="IPR029052">
    <property type="entry name" value="Metallo-depent_PP-like"/>
</dbReference>
<dbReference type="SUPFAM" id="SSF56300">
    <property type="entry name" value="Metallo-dependent phosphatases"/>
    <property type="match status" value="1"/>
</dbReference>
<dbReference type="InterPro" id="IPR004843">
    <property type="entry name" value="Calcineurin-like_PHP"/>
</dbReference>
<keyword evidence="2" id="KW-0378">Hydrolase</keyword>
<evidence type="ECO:0000313" key="5">
    <source>
        <dbReference type="Proteomes" id="UP000242219"/>
    </source>
</evidence>
<protein>
    <recommendedName>
        <fullName evidence="3">Calcineurin-like phosphoesterase domain-containing protein</fullName>
    </recommendedName>
</protein>
<evidence type="ECO:0000256" key="1">
    <source>
        <dbReference type="ARBA" id="ARBA00022723"/>
    </source>
</evidence>
<dbReference type="Pfam" id="PF00149">
    <property type="entry name" value="Metallophos"/>
    <property type="match status" value="1"/>
</dbReference>
<dbReference type="Proteomes" id="UP000242219">
    <property type="component" value="Unassembled WGS sequence"/>
</dbReference>
<dbReference type="RefSeq" id="WP_070068014.1">
    <property type="nucleotide sequence ID" value="NZ_MJUW02000115.1"/>
</dbReference>
<dbReference type="Gene3D" id="3.60.21.10">
    <property type="match status" value="1"/>
</dbReference>